<organism evidence="7 8">
    <name type="scientific">Marinobacter adhaerens</name>
    <dbReference type="NCBI Taxonomy" id="1033846"/>
    <lineage>
        <taxon>Bacteria</taxon>
        <taxon>Pseudomonadati</taxon>
        <taxon>Pseudomonadota</taxon>
        <taxon>Gammaproteobacteria</taxon>
        <taxon>Pseudomonadales</taxon>
        <taxon>Marinobacteraceae</taxon>
        <taxon>Marinobacter</taxon>
    </lineage>
</organism>
<comment type="caution">
    <text evidence="7">The sequence shown here is derived from an EMBL/GenBank/DDBJ whole genome shotgun (WGS) entry which is preliminary data.</text>
</comment>
<dbReference type="Proteomes" id="UP000536442">
    <property type="component" value="Unassembled WGS sequence"/>
</dbReference>
<comment type="catalytic activity">
    <reaction evidence="3 4">
        <text>[thioredoxin]-disulfide + L-methionine + H2O = L-methionine (S)-S-oxide + [thioredoxin]-dithiol</text>
        <dbReference type="Rhea" id="RHEA:19993"/>
        <dbReference type="Rhea" id="RHEA-COMP:10698"/>
        <dbReference type="Rhea" id="RHEA-COMP:10700"/>
        <dbReference type="ChEBI" id="CHEBI:15377"/>
        <dbReference type="ChEBI" id="CHEBI:29950"/>
        <dbReference type="ChEBI" id="CHEBI:50058"/>
        <dbReference type="ChEBI" id="CHEBI:57844"/>
        <dbReference type="ChEBI" id="CHEBI:58772"/>
        <dbReference type="EC" id="1.8.4.11"/>
    </reaction>
</comment>
<evidence type="ECO:0000256" key="5">
    <source>
        <dbReference type="SAM" id="MobiDB-lite"/>
    </source>
</evidence>
<evidence type="ECO:0000256" key="1">
    <source>
        <dbReference type="ARBA" id="ARBA00023002"/>
    </source>
</evidence>
<comment type="function">
    <text evidence="4">Has an important function as a repair enzyme for proteins that have been inactivated by oxidation. Catalyzes the reversible oxidation-reduction of methionine sulfoxide in proteins to methionine.</text>
</comment>
<dbReference type="Gene3D" id="3.30.1060.10">
    <property type="entry name" value="Peptide methionine sulphoxide reductase MsrA"/>
    <property type="match status" value="1"/>
</dbReference>
<gene>
    <name evidence="4 7" type="primary">msrA</name>
    <name evidence="7" type="ORF">HLV39_00475</name>
</gene>
<dbReference type="Pfam" id="PF01625">
    <property type="entry name" value="PMSR"/>
    <property type="match status" value="1"/>
</dbReference>
<dbReference type="EMBL" id="JABEVQ010000001">
    <property type="protein sequence ID" value="NWN89969.1"/>
    <property type="molecule type" value="Genomic_DNA"/>
</dbReference>
<reference evidence="7 8" key="1">
    <citation type="submission" date="2020-03" db="EMBL/GenBank/DDBJ databases">
        <title>Metagenomic, metatranscriptomic, and metabolomic analyses revealed the key microbes and metabolic features during the fermentation of ganjang, Korean traditional soy sauce.</title>
        <authorList>
            <person name="Chun B.H."/>
            <person name="Jeon C.O."/>
        </authorList>
    </citation>
    <scope>NUCLEOTIDE SEQUENCE [LARGE SCALE GENOMIC DNA]</scope>
    <source>
        <strain evidence="7 8">KG14</strain>
    </source>
</reference>
<protein>
    <recommendedName>
        <fullName evidence="4">Peptide methionine sulfoxide reductase MsrA</fullName>
        <shortName evidence="4">Protein-methionine-S-oxide reductase</shortName>
        <ecNumber evidence="4">1.8.4.11</ecNumber>
    </recommendedName>
    <alternativeName>
        <fullName evidence="4">Peptide-methionine (S)-S-oxide reductase</fullName>
        <shortName evidence="4">Peptide Met(O) reductase</shortName>
    </alternativeName>
</protein>
<dbReference type="InterPro" id="IPR002569">
    <property type="entry name" value="Met_Sox_Rdtase_MsrA_dom"/>
</dbReference>
<evidence type="ECO:0000313" key="7">
    <source>
        <dbReference type="EMBL" id="NWN89969.1"/>
    </source>
</evidence>
<feature type="domain" description="Peptide methionine sulphoxide reductase MsrA" evidence="6">
    <location>
        <begin position="33"/>
        <end position="184"/>
    </location>
</feature>
<dbReference type="PANTHER" id="PTHR43774:SF1">
    <property type="entry name" value="PEPTIDE METHIONINE SULFOXIDE REDUCTASE MSRA 2"/>
    <property type="match status" value="1"/>
</dbReference>
<dbReference type="InterPro" id="IPR036509">
    <property type="entry name" value="Met_Sox_Rdtase_MsrA_sf"/>
</dbReference>
<feature type="region of interest" description="Disordered" evidence="5">
    <location>
        <begin position="1"/>
        <end position="26"/>
    </location>
</feature>
<keyword evidence="1 4" id="KW-0560">Oxidoreductase</keyword>
<dbReference type="PANTHER" id="PTHR43774">
    <property type="entry name" value="PEPTIDE METHIONINE SULFOXIDE REDUCTASE"/>
    <property type="match status" value="1"/>
</dbReference>
<proteinExistence type="inferred from homology"/>
<evidence type="ECO:0000256" key="3">
    <source>
        <dbReference type="ARBA" id="ARBA00048782"/>
    </source>
</evidence>
<evidence type="ECO:0000259" key="6">
    <source>
        <dbReference type="Pfam" id="PF01625"/>
    </source>
</evidence>
<dbReference type="EC" id="1.8.4.11" evidence="4"/>
<keyword evidence="8" id="KW-1185">Reference proteome</keyword>
<dbReference type="SUPFAM" id="SSF55068">
    <property type="entry name" value="Peptide methionine sulfoxide reductase"/>
    <property type="match status" value="1"/>
</dbReference>
<feature type="active site" evidence="4">
    <location>
        <position position="39"/>
    </location>
</feature>
<dbReference type="HAMAP" id="MF_01401">
    <property type="entry name" value="MsrA"/>
    <property type="match status" value="1"/>
</dbReference>
<comment type="similarity">
    <text evidence="4">Belongs to the MsrA Met sulfoxide reductase family.</text>
</comment>
<dbReference type="NCBIfam" id="TIGR00401">
    <property type="entry name" value="msrA"/>
    <property type="match status" value="1"/>
</dbReference>
<accession>A0A851HJH9</accession>
<dbReference type="GO" id="GO:0008113">
    <property type="term" value="F:peptide-methionine (S)-S-oxide reductase activity"/>
    <property type="evidence" value="ECO:0007669"/>
    <property type="project" value="UniProtKB-UniRule"/>
</dbReference>
<sequence>MTSSCNIPGLSVPRSRFPEPEQNLPAGDGEQRVVLAGGCFWCVEAVFLAMDGVTHVESGYAGGSRETANYHAVCTGTTGHAEAVSVRYNPAEISYGELLRVFFSVAHDPTQLNRQGNDRGTQYRSAVFYESPEQKRVAEAYINQLDEAGVYPDPIVTTLEPLDAFYPAEDEHQNFAARNPHQPYIMAVAAPKMEKLIDGFSDRLKPEYTNSSEKQV</sequence>
<comment type="catalytic activity">
    <reaction evidence="2 4">
        <text>L-methionyl-[protein] + [thioredoxin]-disulfide + H2O = L-methionyl-(S)-S-oxide-[protein] + [thioredoxin]-dithiol</text>
        <dbReference type="Rhea" id="RHEA:14217"/>
        <dbReference type="Rhea" id="RHEA-COMP:10698"/>
        <dbReference type="Rhea" id="RHEA-COMP:10700"/>
        <dbReference type="Rhea" id="RHEA-COMP:12313"/>
        <dbReference type="Rhea" id="RHEA-COMP:12315"/>
        <dbReference type="ChEBI" id="CHEBI:15377"/>
        <dbReference type="ChEBI" id="CHEBI:16044"/>
        <dbReference type="ChEBI" id="CHEBI:29950"/>
        <dbReference type="ChEBI" id="CHEBI:44120"/>
        <dbReference type="ChEBI" id="CHEBI:50058"/>
        <dbReference type="EC" id="1.8.4.11"/>
    </reaction>
</comment>
<dbReference type="AlphaFoldDB" id="A0A851HJH9"/>
<name>A0A851HJH9_9GAMM</name>
<evidence type="ECO:0000313" key="8">
    <source>
        <dbReference type="Proteomes" id="UP000536442"/>
    </source>
</evidence>
<evidence type="ECO:0000256" key="4">
    <source>
        <dbReference type="HAMAP-Rule" id="MF_01401"/>
    </source>
</evidence>
<evidence type="ECO:0000256" key="2">
    <source>
        <dbReference type="ARBA" id="ARBA00047806"/>
    </source>
</evidence>